<dbReference type="EMBL" id="VCDX01000006">
    <property type="protein sequence ID" value="TYL12763.1"/>
    <property type="molecule type" value="Genomic_DNA"/>
</dbReference>
<evidence type="ECO:0000313" key="2">
    <source>
        <dbReference type="EMBL" id="TYL12763.1"/>
    </source>
</evidence>
<evidence type="ECO:0000313" key="4">
    <source>
        <dbReference type="Proteomes" id="UP000322283"/>
    </source>
</evidence>
<sequence>MRCWRCRSDVGEVLEEVSFPGYEYRKWKCDCGVMNYDRRVYKPDKDVLAVFGSGDLVGEYVRVAVEEELNKEKFDMLAVRNIKGPEAFAYTWAKKNGIQVLVDYLYEGPGINHPEWRNRRSRVWSVLGEFGYDGPELVRINELLCLASRVLIFGKVPEVMRVVKERRKEHRLVDLPVLTVEMPMREDEFVFISS</sequence>
<reference evidence="2 4" key="2">
    <citation type="submission" date="2019-05" db="EMBL/GenBank/DDBJ databases">
        <title>Genome sequence of Moorella thermoacetica ATCC 33924.</title>
        <authorList>
            <person name="Poehlein A."/>
            <person name="Bengelsdorf F.R."/>
            <person name="Duerre P."/>
            <person name="Daniel R."/>
        </authorList>
    </citation>
    <scope>NUCLEOTIDE SEQUENCE [LARGE SCALE GENOMIC DNA]</scope>
    <source>
        <strain evidence="2 4">ATCC 33924</strain>
    </source>
</reference>
<dbReference type="EMBL" id="CP017019">
    <property type="protein sequence ID" value="AOQ24660.1"/>
    <property type="molecule type" value="Genomic_DNA"/>
</dbReference>
<proteinExistence type="predicted"/>
<reference evidence="1 3" key="1">
    <citation type="submission" date="2016-08" db="EMBL/GenBank/DDBJ databases">
        <title>Moorella thermoacetica DSM 103132.</title>
        <authorList>
            <person name="Jendresen C.B."/>
            <person name="Redl S.M."/>
            <person name="Jensen T.O."/>
            <person name="Nielsen A.T."/>
        </authorList>
    </citation>
    <scope>NUCLEOTIDE SEQUENCE [LARGE SCALE GENOMIC DNA]</scope>
    <source>
        <strain evidence="1 3">DSM 103132</strain>
    </source>
</reference>
<dbReference type="Proteomes" id="UP000094598">
    <property type="component" value="Chromosome"/>
</dbReference>
<dbReference type="Proteomes" id="UP000322283">
    <property type="component" value="Unassembled WGS sequence"/>
</dbReference>
<organism evidence="1 3">
    <name type="scientific">Neomoorella thermoacetica</name>
    <name type="common">Clostridium thermoaceticum</name>
    <dbReference type="NCBI Taxonomy" id="1525"/>
    <lineage>
        <taxon>Bacteria</taxon>
        <taxon>Bacillati</taxon>
        <taxon>Bacillota</taxon>
        <taxon>Clostridia</taxon>
        <taxon>Neomoorellales</taxon>
        <taxon>Neomoorellaceae</taxon>
        <taxon>Neomoorella</taxon>
    </lineage>
</organism>
<evidence type="ECO:0000313" key="1">
    <source>
        <dbReference type="EMBL" id="AOQ24660.1"/>
    </source>
</evidence>
<name>A0AAC9MVB3_NEOTH</name>
<evidence type="ECO:0000313" key="3">
    <source>
        <dbReference type="Proteomes" id="UP000094598"/>
    </source>
</evidence>
<dbReference type="AlphaFoldDB" id="A0AAC9MVB3"/>
<accession>A0AAC9MVB3</accession>
<keyword evidence="4" id="KW-1185">Reference proteome</keyword>
<gene>
    <name evidence="1" type="ORF">Maut_02232</name>
    <name evidence="2" type="ORF">MTAT_20050</name>
</gene>
<protein>
    <submittedName>
        <fullName evidence="1">Uncharacterized protein</fullName>
    </submittedName>
</protein>